<evidence type="ECO:0000256" key="1">
    <source>
        <dbReference type="SAM" id="Coils"/>
    </source>
</evidence>
<feature type="signal peptide" evidence="2">
    <location>
        <begin position="1"/>
        <end position="19"/>
    </location>
</feature>
<dbReference type="Proteomes" id="UP000323506">
    <property type="component" value="Chromosome D09"/>
</dbReference>
<dbReference type="EMBL" id="CM017709">
    <property type="protein sequence ID" value="TYG54131.1"/>
    <property type="molecule type" value="Genomic_DNA"/>
</dbReference>
<dbReference type="AlphaFoldDB" id="A0A5D2B9W7"/>
<evidence type="ECO:0000313" key="3">
    <source>
        <dbReference type="EMBL" id="TYG54131.1"/>
    </source>
</evidence>
<dbReference type="PANTHER" id="PTHR34564:SF10">
    <property type="entry name" value="HYALURONAN MEDIATED MOTILITY RECEPTOR-LIKE PROTEIN"/>
    <property type="match status" value="1"/>
</dbReference>
<proteinExistence type="predicted"/>
<accession>A0A5D2B9W7</accession>
<protein>
    <submittedName>
        <fullName evidence="3">Uncharacterized protein</fullName>
    </submittedName>
</protein>
<evidence type="ECO:0000313" key="4">
    <source>
        <dbReference type="Proteomes" id="UP000323506"/>
    </source>
</evidence>
<sequence length="90" mass="10644">MSRPWLLVFLVFVIVFTSQFEWKQQFGEEIEPTSTVSVKDQYVSKRQESVKEKIILSQERNIQKLNELVKSLQEQLLRCKAENEDGELLI</sequence>
<keyword evidence="2" id="KW-0732">Signal</keyword>
<organism evidence="3 4">
    <name type="scientific">Gossypium darwinii</name>
    <name type="common">Darwin's cotton</name>
    <name type="synonym">Gossypium barbadense var. darwinii</name>
    <dbReference type="NCBI Taxonomy" id="34276"/>
    <lineage>
        <taxon>Eukaryota</taxon>
        <taxon>Viridiplantae</taxon>
        <taxon>Streptophyta</taxon>
        <taxon>Embryophyta</taxon>
        <taxon>Tracheophyta</taxon>
        <taxon>Spermatophyta</taxon>
        <taxon>Magnoliopsida</taxon>
        <taxon>eudicotyledons</taxon>
        <taxon>Gunneridae</taxon>
        <taxon>Pentapetalae</taxon>
        <taxon>rosids</taxon>
        <taxon>malvids</taxon>
        <taxon>Malvales</taxon>
        <taxon>Malvaceae</taxon>
        <taxon>Malvoideae</taxon>
        <taxon>Gossypium</taxon>
    </lineage>
</organism>
<keyword evidence="4" id="KW-1185">Reference proteome</keyword>
<reference evidence="3 4" key="1">
    <citation type="submission" date="2019-06" db="EMBL/GenBank/DDBJ databases">
        <title>WGS assembly of Gossypium darwinii.</title>
        <authorList>
            <person name="Chen Z.J."/>
            <person name="Sreedasyam A."/>
            <person name="Ando A."/>
            <person name="Song Q."/>
            <person name="De L."/>
            <person name="Hulse-Kemp A."/>
            <person name="Ding M."/>
            <person name="Ye W."/>
            <person name="Kirkbride R."/>
            <person name="Jenkins J."/>
            <person name="Plott C."/>
            <person name="Lovell J."/>
            <person name="Lin Y.-M."/>
            <person name="Vaughn R."/>
            <person name="Liu B."/>
            <person name="Li W."/>
            <person name="Simpson S."/>
            <person name="Scheffler B."/>
            <person name="Saski C."/>
            <person name="Grover C."/>
            <person name="Hu G."/>
            <person name="Conover J."/>
            <person name="Carlson J."/>
            <person name="Shu S."/>
            <person name="Boston L."/>
            <person name="Williams M."/>
            <person name="Peterson D."/>
            <person name="Mcgee K."/>
            <person name="Jones D."/>
            <person name="Wendel J."/>
            <person name="Stelly D."/>
            <person name="Grimwood J."/>
            <person name="Schmutz J."/>
        </authorList>
    </citation>
    <scope>NUCLEOTIDE SEQUENCE [LARGE SCALE GENOMIC DNA]</scope>
    <source>
        <strain evidence="3">1808015.09</strain>
    </source>
</reference>
<gene>
    <name evidence="3" type="ORF">ES288_D09G164500v1</name>
</gene>
<name>A0A5D2B9W7_GOSDA</name>
<dbReference type="PANTHER" id="PTHR34564">
    <property type="entry name" value="PEPTIDYL-PROLYL CIS-TRANS ISOMERASE G"/>
    <property type="match status" value="1"/>
</dbReference>
<evidence type="ECO:0000256" key="2">
    <source>
        <dbReference type="SAM" id="SignalP"/>
    </source>
</evidence>
<feature type="chain" id="PRO_5022808720" evidence="2">
    <location>
        <begin position="20"/>
        <end position="90"/>
    </location>
</feature>
<keyword evidence="1" id="KW-0175">Coiled coil</keyword>
<feature type="coiled-coil region" evidence="1">
    <location>
        <begin position="55"/>
        <end position="82"/>
    </location>
</feature>